<dbReference type="EMBL" id="MIJY01000023">
    <property type="protein sequence ID" value="OEG12839.1"/>
    <property type="molecule type" value="Genomic_DNA"/>
</dbReference>
<proteinExistence type="predicted"/>
<accession>A0A1E5GJH7</accession>
<evidence type="ECO:0000313" key="3">
    <source>
        <dbReference type="Proteomes" id="UP000095094"/>
    </source>
</evidence>
<feature type="transmembrane region" description="Helical" evidence="1">
    <location>
        <begin position="6"/>
        <end position="24"/>
    </location>
</feature>
<evidence type="ECO:0000313" key="2">
    <source>
        <dbReference type="EMBL" id="OEG12839.1"/>
    </source>
</evidence>
<feature type="transmembrane region" description="Helical" evidence="1">
    <location>
        <begin position="45"/>
        <end position="64"/>
    </location>
</feature>
<dbReference type="AlphaFoldDB" id="A0A1E5GJH7"/>
<organism evidence="2 3">
    <name type="scientific">Enterococcus termitis</name>
    <dbReference type="NCBI Taxonomy" id="332950"/>
    <lineage>
        <taxon>Bacteria</taxon>
        <taxon>Bacillati</taxon>
        <taxon>Bacillota</taxon>
        <taxon>Bacilli</taxon>
        <taxon>Lactobacillales</taxon>
        <taxon>Enterococcaceae</taxon>
        <taxon>Enterococcus</taxon>
    </lineage>
</organism>
<gene>
    <name evidence="2" type="ORF">BCR25_04915</name>
</gene>
<protein>
    <submittedName>
        <fullName evidence="2">Uncharacterized protein</fullName>
    </submittedName>
</protein>
<keyword evidence="1" id="KW-0812">Transmembrane</keyword>
<keyword evidence="1" id="KW-1133">Transmembrane helix</keyword>
<name>A0A1E5GJH7_9ENTE</name>
<comment type="caution">
    <text evidence="2">The sequence shown here is derived from an EMBL/GenBank/DDBJ whole genome shotgun (WGS) entry which is preliminary data.</text>
</comment>
<keyword evidence="1" id="KW-0472">Membrane</keyword>
<keyword evidence="3" id="KW-1185">Reference proteome</keyword>
<evidence type="ECO:0000256" key="1">
    <source>
        <dbReference type="SAM" id="Phobius"/>
    </source>
</evidence>
<reference evidence="3" key="1">
    <citation type="submission" date="2016-09" db="EMBL/GenBank/DDBJ databases">
        <authorList>
            <person name="Gulvik C.A."/>
        </authorList>
    </citation>
    <scope>NUCLEOTIDE SEQUENCE [LARGE SCALE GENOMIC DNA]</scope>
    <source>
        <strain evidence="3">LMG 8895</strain>
    </source>
</reference>
<sequence length="65" mass="7850">MSLLEIAFRLYITSAFSIVSYFFLKWAYVIDRYKREMTNQERKETGWFLVGYNIIFSVIAYLVFS</sequence>
<dbReference type="Proteomes" id="UP000095094">
    <property type="component" value="Unassembled WGS sequence"/>
</dbReference>